<dbReference type="RefSeq" id="WP_353402173.1">
    <property type="nucleotide sequence ID" value="NZ_BAABWU010000021.1"/>
</dbReference>
<feature type="transmembrane region" description="Helical" evidence="2">
    <location>
        <begin position="20"/>
        <end position="51"/>
    </location>
</feature>
<feature type="coiled-coil region" evidence="1">
    <location>
        <begin position="181"/>
        <end position="243"/>
    </location>
</feature>
<evidence type="ECO:0000256" key="1">
    <source>
        <dbReference type="SAM" id="Coils"/>
    </source>
</evidence>
<keyword evidence="2" id="KW-0472">Membrane</keyword>
<dbReference type="PANTHER" id="PTHR30386:SF17">
    <property type="entry name" value="ALKALINE PROTEASE SECRETION PROTEIN APRE"/>
    <property type="match status" value="1"/>
</dbReference>
<dbReference type="NCBIfam" id="TIGR03794">
    <property type="entry name" value="NHLM_micro_HlyD"/>
    <property type="match status" value="1"/>
</dbReference>
<organism evidence="3 4">
    <name type="scientific">Pseudophaeobacter arcticus</name>
    <dbReference type="NCBI Taxonomy" id="385492"/>
    <lineage>
        <taxon>Bacteria</taxon>
        <taxon>Pseudomonadati</taxon>
        <taxon>Pseudomonadota</taxon>
        <taxon>Alphaproteobacteria</taxon>
        <taxon>Rhodobacterales</taxon>
        <taxon>Paracoccaceae</taxon>
        <taxon>Pseudophaeobacter</taxon>
    </lineage>
</organism>
<dbReference type="InterPro" id="IPR050739">
    <property type="entry name" value="MFP"/>
</dbReference>
<dbReference type="Proteomes" id="UP001441944">
    <property type="component" value="Unassembled WGS sequence"/>
</dbReference>
<evidence type="ECO:0000313" key="3">
    <source>
        <dbReference type="EMBL" id="GAA6198343.1"/>
    </source>
</evidence>
<dbReference type="EMBL" id="BAABWU010000021">
    <property type="protein sequence ID" value="GAA6198343.1"/>
    <property type="molecule type" value="Genomic_DNA"/>
</dbReference>
<dbReference type="PRINTS" id="PR01490">
    <property type="entry name" value="RTXTOXIND"/>
</dbReference>
<accession>A0ABQ0AR56</accession>
<evidence type="ECO:0000256" key="2">
    <source>
        <dbReference type="SAM" id="Phobius"/>
    </source>
</evidence>
<name>A0ABQ0AR56_9RHOB</name>
<evidence type="ECO:0008006" key="5">
    <source>
        <dbReference type="Google" id="ProtNLM"/>
    </source>
</evidence>
<keyword evidence="1" id="KW-0175">Coiled coil</keyword>
<dbReference type="PANTHER" id="PTHR30386">
    <property type="entry name" value="MEMBRANE FUSION SUBUNIT OF EMRAB-TOLC MULTIDRUG EFFLUX PUMP"/>
    <property type="match status" value="1"/>
</dbReference>
<reference evidence="3 4" key="1">
    <citation type="submission" date="2024-04" db="EMBL/GenBank/DDBJ databases">
        <title>Draft genome sequence of Pseudophaeobacter arcticus NBRC 116598.</title>
        <authorList>
            <person name="Miyakawa T."/>
            <person name="Kusuya Y."/>
            <person name="Miura T."/>
        </authorList>
    </citation>
    <scope>NUCLEOTIDE SEQUENCE [LARGE SCALE GENOMIC DNA]</scope>
    <source>
        <strain evidence="3 4">SU-CL00105</strain>
    </source>
</reference>
<protein>
    <recommendedName>
        <fullName evidence="5">NHLP bacteriocin system secretion protein</fullName>
    </recommendedName>
</protein>
<keyword evidence="2" id="KW-0812">Transmembrane</keyword>
<keyword evidence="2" id="KW-1133">Transmembrane helix</keyword>
<sequence length="448" mass="48238">MLSDKIRKSALKKARSPEQLDAMLTVVPPLGWLASLLLVASVFAFLLWALVATAPVKVVGSGILLTEGEIVTARAQGAGIVVGQLARVGERVQEGDLLTRLENFQMQEAIAQGKAALVRRETMLAQTRKAHQKFVTSLRTELADAAAFHQDQASNLRDRIARLAKLKQERQVLFDKGLIVEQKLLETLQSLEDARQSLSAAQYDFSSTRTTVLADIHKSTADVTAQENQAEIEREKLKDLQADYQRSVEIRALAAGIVTESTKSIGDQVSANEILFEILPDAAPVASDQPEAPALLAVLYVDASQAARLETGAAVQVVPASVELERDGFIQGQIIEASVLPATQAQLLKRVQNPELVTALLANGPVREVLVRLQPDPSTASGLAWSSGEGPAFVIHPGTLTEASFVVDRKRIASFVFPKLDEILPAVDSIAPTPVVAAPPQPMSRLEG</sequence>
<dbReference type="InterPro" id="IPR022275">
    <property type="entry name" value="NHPM_bacteriocin_SS_HylD"/>
</dbReference>
<keyword evidence="4" id="KW-1185">Reference proteome</keyword>
<evidence type="ECO:0000313" key="4">
    <source>
        <dbReference type="Proteomes" id="UP001441944"/>
    </source>
</evidence>
<proteinExistence type="predicted"/>
<gene>
    <name evidence="3" type="ORF">NBRC116598_37880</name>
</gene>
<comment type="caution">
    <text evidence="3">The sequence shown here is derived from an EMBL/GenBank/DDBJ whole genome shotgun (WGS) entry which is preliminary data.</text>
</comment>